<evidence type="ECO:0000313" key="2">
    <source>
        <dbReference type="Proteomes" id="UP000887159"/>
    </source>
</evidence>
<name>A0A8X6VWT6_TRICX</name>
<dbReference type="AlphaFoldDB" id="A0A8X6VWT6"/>
<dbReference type="Proteomes" id="UP000887159">
    <property type="component" value="Unassembled WGS sequence"/>
</dbReference>
<organism evidence="1 2">
    <name type="scientific">Trichonephila clavipes</name>
    <name type="common">Golden silk orbweaver</name>
    <name type="synonym">Nephila clavipes</name>
    <dbReference type="NCBI Taxonomy" id="2585209"/>
    <lineage>
        <taxon>Eukaryota</taxon>
        <taxon>Metazoa</taxon>
        <taxon>Ecdysozoa</taxon>
        <taxon>Arthropoda</taxon>
        <taxon>Chelicerata</taxon>
        <taxon>Arachnida</taxon>
        <taxon>Araneae</taxon>
        <taxon>Araneomorphae</taxon>
        <taxon>Entelegynae</taxon>
        <taxon>Araneoidea</taxon>
        <taxon>Nephilidae</taxon>
        <taxon>Trichonephila</taxon>
    </lineage>
</organism>
<protein>
    <recommendedName>
        <fullName evidence="3">Tc1-like transposase DDE domain-containing protein</fullName>
    </recommendedName>
</protein>
<reference evidence="1" key="1">
    <citation type="submission" date="2020-08" db="EMBL/GenBank/DDBJ databases">
        <title>Multicomponent nature underlies the extraordinary mechanical properties of spider dragline silk.</title>
        <authorList>
            <person name="Kono N."/>
            <person name="Nakamura H."/>
            <person name="Mori M."/>
            <person name="Yoshida Y."/>
            <person name="Ohtoshi R."/>
            <person name="Malay A.D."/>
            <person name="Moran D.A.P."/>
            <person name="Tomita M."/>
            <person name="Numata K."/>
            <person name="Arakawa K."/>
        </authorList>
    </citation>
    <scope>NUCLEOTIDE SEQUENCE</scope>
</reference>
<keyword evidence="2" id="KW-1185">Reference proteome</keyword>
<proteinExistence type="predicted"/>
<dbReference type="GO" id="GO:0003676">
    <property type="term" value="F:nucleic acid binding"/>
    <property type="evidence" value="ECO:0007669"/>
    <property type="project" value="InterPro"/>
</dbReference>
<sequence>MYWSPWSPHTFSACPQPYSNRIMYDHKRHAVFKSSFLTHQIELLLWPTGSPDLSPIENVYRILTQRLARETPSSATPDQLWQYVEAT</sequence>
<evidence type="ECO:0008006" key="3">
    <source>
        <dbReference type="Google" id="ProtNLM"/>
    </source>
</evidence>
<dbReference type="EMBL" id="BMAU01021367">
    <property type="protein sequence ID" value="GFY23909.1"/>
    <property type="molecule type" value="Genomic_DNA"/>
</dbReference>
<dbReference type="InterPro" id="IPR036397">
    <property type="entry name" value="RNaseH_sf"/>
</dbReference>
<evidence type="ECO:0000313" key="1">
    <source>
        <dbReference type="EMBL" id="GFY23909.1"/>
    </source>
</evidence>
<comment type="caution">
    <text evidence="1">The sequence shown here is derived from an EMBL/GenBank/DDBJ whole genome shotgun (WGS) entry which is preliminary data.</text>
</comment>
<accession>A0A8X6VWT6</accession>
<dbReference type="Gene3D" id="3.30.420.10">
    <property type="entry name" value="Ribonuclease H-like superfamily/Ribonuclease H"/>
    <property type="match status" value="1"/>
</dbReference>
<gene>
    <name evidence="1" type="ORF">TNCV_3537031</name>
</gene>